<reference evidence="2" key="1">
    <citation type="submission" date="2021-01" db="EMBL/GenBank/DDBJ databases">
        <authorList>
            <consortium name="Genoscope - CEA"/>
            <person name="William W."/>
        </authorList>
    </citation>
    <scope>NUCLEOTIDE SEQUENCE</scope>
</reference>
<gene>
    <name evidence="2" type="ORF">PPRIM_AZ9-3.1.T0620076</name>
</gene>
<organism evidence="2 3">
    <name type="scientific">Paramecium primaurelia</name>
    <dbReference type="NCBI Taxonomy" id="5886"/>
    <lineage>
        <taxon>Eukaryota</taxon>
        <taxon>Sar</taxon>
        <taxon>Alveolata</taxon>
        <taxon>Ciliophora</taxon>
        <taxon>Intramacronucleata</taxon>
        <taxon>Oligohymenophorea</taxon>
        <taxon>Peniculida</taxon>
        <taxon>Parameciidae</taxon>
        <taxon>Paramecium</taxon>
    </lineage>
</organism>
<comment type="caution">
    <text evidence="2">The sequence shown here is derived from an EMBL/GenBank/DDBJ whole genome shotgun (WGS) entry which is preliminary data.</text>
</comment>
<feature type="coiled-coil region" evidence="1">
    <location>
        <begin position="30"/>
        <end position="142"/>
    </location>
</feature>
<feature type="coiled-coil region" evidence="1">
    <location>
        <begin position="185"/>
        <end position="247"/>
    </location>
</feature>
<sequence length="515" mass="60947">MKLSNIHQLKTSRLDDSTSTDIHNMCYSRVNILTNEVEKLTDVLGTASQEMEVLKEHNRDLQNQLQEMEQSNQIVKFIQYIQLNQEYDNLCDRLKQKSIESEEYAFQVQKLTLQKQELTQNLNKILNELEQTNQIIEIKDQEIQAGKQQFITKTEELQKSLQQTYHLDQALKVVKEEKLKYIYEYQQLQKVVKEQSDQINELLEIKNAYEVLKIDLDVLRVNYSNLLDQKLQEKKELEAQIDVLRDMHGYTIEDAELKFSNQIKQEIDNFKQLYDEQYKAERMNYESIIDQLKNQVNTLQLQLQNAELLITTHKQNLMNQTQLTMFEKNNQVSELRAQNFVLQESLKNMNRELNELKLQMENGNIIRFDDDIRKQIEYKLDLCQQMQKERDELKKENEQLKRENKLLKENNELMSQQMQQQSNISQLPQSVLISQIQPQGNPPGQKISDSEKIKYLLKAVDQLQTAIKDRDFEINKLSQLASTNAGLSQLVNKPKSQIRFYHLNSGDMSLEDKYQ</sequence>
<evidence type="ECO:0000256" key="1">
    <source>
        <dbReference type="SAM" id="Coils"/>
    </source>
</evidence>
<feature type="coiled-coil region" evidence="1">
    <location>
        <begin position="275"/>
        <end position="417"/>
    </location>
</feature>
<protein>
    <submittedName>
        <fullName evidence="2">Uncharacterized protein</fullName>
    </submittedName>
</protein>
<dbReference type="EMBL" id="CAJJDM010000063">
    <property type="protein sequence ID" value="CAD8079539.1"/>
    <property type="molecule type" value="Genomic_DNA"/>
</dbReference>
<dbReference type="OMA" id="IQYIQLN"/>
<evidence type="ECO:0000313" key="3">
    <source>
        <dbReference type="Proteomes" id="UP000688137"/>
    </source>
</evidence>
<dbReference type="Proteomes" id="UP000688137">
    <property type="component" value="Unassembled WGS sequence"/>
</dbReference>
<accession>A0A8S1MJ87</accession>
<proteinExistence type="predicted"/>
<keyword evidence="1" id="KW-0175">Coiled coil</keyword>
<evidence type="ECO:0000313" key="2">
    <source>
        <dbReference type="EMBL" id="CAD8079539.1"/>
    </source>
</evidence>
<keyword evidence="3" id="KW-1185">Reference proteome</keyword>
<dbReference type="AlphaFoldDB" id="A0A8S1MJ87"/>
<name>A0A8S1MJ87_PARPR</name>